<keyword evidence="3" id="KW-1185">Reference proteome</keyword>
<dbReference type="EMBL" id="JARK01001430">
    <property type="protein sequence ID" value="EYC03410.1"/>
    <property type="molecule type" value="Genomic_DNA"/>
</dbReference>
<dbReference type="Proteomes" id="UP000024635">
    <property type="component" value="Unassembled WGS sequence"/>
</dbReference>
<evidence type="ECO:0000313" key="2">
    <source>
        <dbReference type="EMBL" id="EYC03410.1"/>
    </source>
</evidence>
<keyword evidence="1" id="KW-0472">Membrane</keyword>
<gene>
    <name evidence="2" type="primary">Acey_s0094.g2742</name>
    <name evidence="2" type="ORF">Y032_0094g2742</name>
</gene>
<reference evidence="3" key="1">
    <citation type="journal article" date="2015" name="Nat. Genet.">
        <title>The genome and transcriptome of the zoonotic hookworm Ancylostoma ceylanicum identify infection-specific gene families.</title>
        <authorList>
            <person name="Schwarz E.M."/>
            <person name="Hu Y."/>
            <person name="Antoshechkin I."/>
            <person name="Miller M.M."/>
            <person name="Sternberg P.W."/>
            <person name="Aroian R.V."/>
        </authorList>
    </citation>
    <scope>NUCLEOTIDE SEQUENCE</scope>
    <source>
        <strain evidence="3">HY135</strain>
    </source>
</reference>
<keyword evidence="1" id="KW-0812">Transmembrane</keyword>
<sequence>MVNASIRSRTISWTHSTIASTTTSATWKKTPGDNNPSCNVHSIFLCTFYCFTCFITLLIVVLLSCPGVCRQKRHDLSRLFTVHIYSYIGQTRAIIPDLSDMFMGRAQLLYITTPMTVHNLPLHH</sequence>
<name>A0A016TL33_9BILA</name>
<evidence type="ECO:0000256" key="1">
    <source>
        <dbReference type="SAM" id="Phobius"/>
    </source>
</evidence>
<protein>
    <submittedName>
        <fullName evidence="2">Uncharacterized protein</fullName>
    </submittedName>
</protein>
<accession>A0A016TL33</accession>
<comment type="caution">
    <text evidence="2">The sequence shown here is derived from an EMBL/GenBank/DDBJ whole genome shotgun (WGS) entry which is preliminary data.</text>
</comment>
<keyword evidence="1" id="KW-1133">Transmembrane helix</keyword>
<proteinExistence type="predicted"/>
<feature type="transmembrane region" description="Helical" evidence="1">
    <location>
        <begin position="42"/>
        <end position="63"/>
    </location>
</feature>
<dbReference type="AlphaFoldDB" id="A0A016TL33"/>
<organism evidence="2 3">
    <name type="scientific">Ancylostoma ceylanicum</name>
    <dbReference type="NCBI Taxonomy" id="53326"/>
    <lineage>
        <taxon>Eukaryota</taxon>
        <taxon>Metazoa</taxon>
        <taxon>Ecdysozoa</taxon>
        <taxon>Nematoda</taxon>
        <taxon>Chromadorea</taxon>
        <taxon>Rhabditida</taxon>
        <taxon>Rhabditina</taxon>
        <taxon>Rhabditomorpha</taxon>
        <taxon>Strongyloidea</taxon>
        <taxon>Ancylostomatidae</taxon>
        <taxon>Ancylostomatinae</taxon>
        <taxon>Ancylostoma</taxon>
    </lineage>
</organism>
<evidence type="ECO:0000313" key="3">
    <source>
        <dbReference type="Proteomes" id="UP000024635"/>
    </source>
</evidence>